<evidence type="ECO:0000313" key="9">
    <source>
        <dbReference type="EMBL" id="EOL44532.1"/>
    </source>
</evidence>
<dbReference type="GO" id="GO:0006508">
    <property type="term" value="P:proteolysis"/>
    <property type="evidence" value="ECO:0007669"/>
    <property type="project" value="InterPro"/>
</dbReference>
<protein>
    <recommendedName>
        <fullName evidence="8">Peptidase M50 domain-containing protein</fullName>
    </recommendedName>
</protein>
<dbReference type="PATRIC" id="fig|1158612.3.peg.2052"/>
<keyword evidence="5 7" id="KW-1133">Transmembrane helix</keyword>
<evidence type="ECO:0000256" key="1">
    <source>
        <dbReference type="ARBA" id="ARBA00001947"/>
    </source>
</evidence>
<comment type="cofactor">
    <cofactor evidence="1">
        <name>Zn(2+)</name>
        <dbReference type="ChEBI" id="CHEBI:29105"/>
    </cofactor>
</comment>
<sequence length="346" mass="40316">MNKKKLVILTLIIVFLILEIIFPSVRNVSFYLLMLMLAIFFTLFFHEFGHVLGCWATKTKITKFIVLCFSIELSNQGYKLRLNRNLDWFGGMVQFSVGDDNDIDYIYQKGAIIALAGPLASVILCCISFIFSEMTPNLFFDSLSVMNLGVFGVTILPYYSSGVHSDGYQFVKLIKKDHYFQVIYLLSSYLSSNVEPKKWPEISWSDIQKIINNDDIGERLILASYIFYRSQFVDIDDSSSSLIFDETLDLEKMKGTDTSKQLYRAYCQSYYYIENTHVQSKNFFIDKLDLISKARVNYFMALTTEEKNKYLKEYDRILSKNKDEPMGFLIGEKQFNRKLHQQIEKI</sequence>
<dbReference type="Proteomes" id="UP000013840">
    <property type="component" value="Unassembled WGS sequence"/>
</dbReference>
<feature type="transmembrane region" description="Helical" evidence="7">
    <location>
        <begin position="111"/>
        <end position="132"/>
    </location>
</feature>
<feature type="transmembrane region" description="Helical" evidence="7">
    <location>
        <begin position="31"/>
        <end position="55"/>
    </location>
</feature>
<accession>R3WAR4</accession>
<dbReference type="GO" id="GO:0016020">
    <property type="term" value="C:membrane"/>
    <property type="evidence" value="ECO:0007669"/>
    <property type="project" value="UniProtKB-SubCell"/>
</dbReference>
<dbReference type="STRING" id="317735.RU98_GL000856"/>
<evidence type="ECO:0000259" key="8">
    <source>
        <dbReference type="Pfam" id="PF02163"/>
    </source>
</evidence>
<feature type="transmembrane region" description="Helical" evidence="7">
    <location>
        <begin position="7"/>
        <end position="25"/>
    </location>
</feature>
<comment type="caution">
    <text evidence="9">The sequence shown here is derived from an EMBL/GenBank/DDBJ whole genome shotgun (WGS) entry which is preliminary data.</text>
</comment>
<dbReference type="RefSeq" id="WP_010772182.1">
    <property type="nucleotide sequence ID" value="NZ_KB946334.1"/>
</dbReference>
<evidence type="ECO:0000256" key="2">
    <source>
        <dbReference type="ARBA" id="ARBA00004141"/>
    </source>
</evidence>
<evidence type="ECO:0000313" key="10">
    <source>
        <dbReference type="Proteomes" id="UP000013840"/>
    </source>
</evidence>
<gene>
    <name evidence="9" type="ORF">UC7_02075</name>
</gene>
<feature type="domain" description="Peptidase M50" evidence="8">
    <location>
        <begin position="35"/>
        <end position="196"/>
    </location>
</feature>
<evidence type="ECO:0000256" key="4">
    <source>
        <dbReference type="ARBA" id="ARBA00022692"/>
    </source>
</evidence>
<evidence type="ECO:0000256" key="5">
    <source>
        <dbReference type="ARBA" id="ARBA00022989"/>
    </source>
</evidence>
<name>R3WAR4_9ENTE</name>
<dbReference type="AlphaFoldDB" id="R3WAR4"/>
<comment type="similarity">
    <text evidence="3">Belongs to the peptidase M50B family.</text>
</comment>
<feature type="transmembrane region" description="Helical" evidence="7">
    <location>
        <begin position="138"/>
        <end position="159"/>
    </location>
</feature>
<evidence type="ECO:0000256" key="6">
    <source>
        <dbReference type="ARBA" id="ARBA00023136"/>
    </source>
</evidence>
<dbReference type="eggNOG" id="COG1994">
    <property type="taxonomic scope" value="Bacteria"/>
</dbReference>
<keyword evidence="4 7" id="KW-0812">Transmembrane</keyword>
<dbReference type="EMBL" id="AJAU01000019">
    <property type="protein sequence ID" value="EOL44532.1"/>
    <property type="molecule type" value="Genomic_DNA"/>
</dbReference>
<evidence type="ECO:0000256" key="7">
    <source>
        <dbReference type="SAM" id="Phobius"/>
    </source>
</evidence>
<dbReference type="CDD" id="cd05709">
    <property type="entry name" value="S2P-M50"/>
    <property type="match status" value="1"/>
</dbReference>
<dbReference type="Pfam" id="PF02163">
    <property type="entry name" value="Peptidase_M50"/>
    <property type="match status" value="1"/>
</dbReference>
<proteinExistence type="inferred from homology"/>
<keyword evidence="6 7" id="KW-0472">Membrane</keyword>
<keyword evidence="10" id="KW-1185">Reference proteome</keyword>
<dbReference type="InterPro" id="IPR008915">
    <property type="entry name" value="Peptidase_M50"/>
</dbReference>
<comment type="subcellular location">
    <subcellularLocation>
        <location evidence="2">Membrane</location>
        <topology evidence="2">Multi-pass membrane protein</topology>
    </subcellularLocation>
</comment>
<organism evidence="9 10">
    <name type="scientific">Enterococcus caccae ATCC BAA-1240</name>
    <dbReference type="NCBI Taxonomy" id="1158612"/>
    <lineage>
        <taxon>Bacteria</taxon>
        <taxon>Bacillati</taxon>
        <taxon>Bacillota</taxon>
        <taxon>Bacilli</taxon>
        <taxon>Lactobacillales</taxon>
        <taxon>Enterococcaceae</taxon>
        <taxon>Enterococcus</taxon>
    </lineage>
</organism>
<evidence type="ECO:0000256" key="3">
    <source>
        <dbReference type="ARBA" id="ARBA00007931"/>
    </source>
</evidence>
<reference evidence="9 10" key="1">
    <citation type="submission" date="2013-02" db="EMBL/GenBank/DDBJ databases">
        <title>The Genome Sequence of Enterococcus caccae BAA-1240.</title>
        <authorList>
            <consortium name="The Broad Institute Genome Sequencing Platform"/>
            <consortium name="The Broad Institute Genome Sequencing Center for Infectious Disease"/>
            <person name="Earl A.M."/>
            <person name="Gilmore M.S."/>
            <person name="Lebreton F."/>
            <person name="Walker B."/>
            <person name="Young S.K."/>
            <person name="Zeng Q."/>
            <person name="Gargeya S."/>
            <person name="Fitzgerald M."/>
            <person name="Haas B."/>
            <person name="Abouelleil A."/>
            <person name="Alvarado L."/>
            <person name="Arachchi H.M."/>
            <person name="Berlin A.M."/>
            <person name="Chapman S.B."/>
            <person name="Dewar J."/>
            <person name="Goldberg J."/>
            <person name="Griggs A."/>
            <person name="Gujja S."/>
            <person name="Hansen M."/>
            <person name="Howarth C."/>
            <person name="Imamovic A."/>
            <person name="Larimer J."/>
            <person name="McCowan C."/>
            <person name="Murphy C."/>
            <person name="Neiman D."/>
            <person name="Pearson M."/>
            <person name="Priest M."/>
            <person name="Roberts A."/>
            <person name="Saif S."/>
            <person name="Shea T."/>
            <person name="Sisk P."/>
            <person name="Sykes S."/>
            <person name="Wortman J."/>
            <person name="Nusbaum C."/>
            <person name="Birren B."/>
        </authorList>
    </citation>
    <scope>NUCLEOTIDE SEQUENCE [LARGE SCALE GENOMIC DNA]</scope>
    <source>
        <strain evidence="9 10">ATCC BAA-1240</strain>
    </source>
</reference>